<evidence type="ECO:0000256" key="1">
    <source>
        <dbReference type="SAM" id="SignalP"/>
    </source>
</evidence>
<keyword evidence="1" id="KW-0732">Signal</keyword>
<feature type="signal peptide" evidence="1">
    <location>
        <begin position="1"/>
        <end position="18"/>
    </location>
</feature>
<name>A0A3D8HJQ5_9BACT</name>
<dbReference type="PROSITE" id="PS51257">
    <property type="entry name" value="PROKAR_LIPOPROTEIN"/>
    <property type="match status" value="1"/>
</dbReference>
<reference evidence="2 5" key="2">
    <citation type="submission" date="2020-08" db="EMBL/GenBank/DDBJ databases">
        <title>Genome public.</title>
        <authorList>
            <person name="Liu C."/>
            <person name="Sun Q."/>
        </authorList>
    </citation>
    <scope>NUCLEOTIDE SEQUENCE [LARGE SCALE GENOMIC DNA]</scope>
    <source>
        <strain evidence="2 5">426_9</strain>
    </source>
</reference>
<proteinExistence type="predicted"/>
<dbReference type="RefSeq" id="WP_115498040.1">
    <property type="nucleotide sequence ID" value="NZ_JACRTI010000003.1"/>
</dbReference>
<feature type="chain" id="PRO_5017606523" description="Lipoprotein" evidence="1">
    <location>
        <begin position="19"/>
        <end position="212"/>
    </location>
</feature>
<evidence type="ECO:0000313" key="2">
    <source>
        <dbReference type="EMBL" id="MBC8600519.1"/>
    </source>
</evidence>
<protein>
    <recommendedName>
        <fullName evidence="6">Lipoprotein</fullName>
    </recommendedName>
</protein>
<dbReference type="Proteomes" id="UP000256321">
    <property type="component" value="Unassembled WGS sequence"/>
</dbReference>
<reference evidence="3 4" key="1">
    <citation type="submission" date="2018-07" db="EMBL/GenBank/DDBJ databases">
        <title>Parabacteroides acidifaciens nov. sp., isolated from human feces.</title>
        <authorList>
            <person name="Wang Y.J."/>
        </authorList>
    </citation>
    <scope>NUCLEOTIDE SEQUENCE [LARGE SCALE GENOMIC DNA]</scope>
    <source>
        <strain evidence="3 4">426-9</strain>
    </source>
</reference>
<sequence>MNKSKWAAIALCAGIAFSCSPGISEVKGVITDATMNTLTIVSGEGDTLSFSTLDAKREVTDGILLDDTATVYFQGKYSFGMSAQKIVVVPKERNKVGGDRDEHGCIGSAGYQWSEVLQDCIRIFEKGTRLQAVEGDRSVFIVFSPDSSKVELFFSSGDKNEILDRRSLPAGGYAWNVEDDDTKNLRLVDGQWTISQRGQTIYRQIGNDLPSR</sequence>
<dbReference type="Proteomes" id="UP000629596">
    <property type="component" value="Unassembled WGS sequence"/>
</dbReference>
<evidence type="ECO:0000313" key="3">
    <source>
        <dbReference type="EMBL" id="RDU50817.1"/>
    </source>
</evidence>
<comment type="caution">
    <text evidence="3">The sequence shown here is derived from an EMBL/GenBank/DDBJ whole genome shotgun (WGS) entry which is preliminary data.</text>
</comment>
<evidence type="ECO:0000313" key="5">
    <source>
        <dbReference type="Proteomes" id="UP000629596"/>
    </source>
</evidence>
<evidence type="ECO:0000313" key="4">
    <source>
        <dbReference type="Proteomes" id="UP000256321"/>
    </source>
</evidence>
<evidence type="ECO:0008006" key="6">
    <source>
        <dbReference type="Google" id="ProtNLM"/>
    </source>
</evidence>
<accession>A0A3D8HJQ5</accession>
<gene>
    <name evidence="3" type="ORF">DWU89_02170</name>
    <name evidence="2" type="ORF">H8784_02145</name>
</gene>
<dbReference type="EMBL" id="JACRTI010000003">
    <property type="protein sequence ID" value="MBC8600519.1"/>
    <property type="molecule type" value="Genomic_DNA"/>
</dbReference>
<keyword evidence="5" id="KW-1185">Reference proteome</keyword>
<organism evidence="3 4">
    <name type="scientific">Parabacteroides acidifaciens</name>
    <dbReference type="NCBI Taxonomy" id="2290935"/>
    <lineage>
        <taxon>Bacteria</taxon>
        <taxon>Pseudomonadati</taxon>
        <taxon>Bacteroidota</taxon>
        <taxon>Bacteroidia</taxon>
        <taxon>Bacteroidales</taxon>
        <taxon>Tannerellaceae</taxon>
        <taxon>Parabacteroides</taxon>
    </lineage>
</organism>
<dbReference type="AlphaFoldDB" id="A0A3D8HJQ5"/>
<dbReference type="EMBL" id="QREV01000003">
    <property type="protein sequence ID" value="RDU50817.1"/>
    <property type="molecule type" value="Genomic_DNA"/>
</dbReference>